<dbReference type="AlphaFoldDB" id="A0A3P1CES3"/>
<dbReference type="Proteomes" id="UP000274271">
    <property type="component" value="Unassembled WGS sequence"/>
</dbReference>
<comment type="caution">
    <text evidence="2">The sequence shown here is derived from an EMBL/GenBank/DDBJ whole genome shotgun (WGS) entry which is preliminary data.</text>
</comment>
<proteinExistence type="predicted"/>
<name>A0A3P1CES3_9BACT</name>
<evidence type="ECO:0000313" key="2">
    <source>
        <dbReference type="EMBL" id="RRB11819.1"/>
    </source>
</evidence>
<protein>
    <submittedName>
        <fullName evidence="2">Uncharacterized protein</fullName>
    </submittedName>
</protein>
<evidence type="ECO:0000256" key="1">
    <source>
        <dbReference type="SAM" id="MobiDB-lite"/>
    </source>
</evidence>
<dbReference type="OrthoDB" id="1059469at2"/>
<sequence length="541" mass="62492">MRMINRLTIGLWSWMLVLCMPALAQFEPSVRLELPISQNSEEFFDVTTLGTKGVLINIRHGDYYSSAPTKFSFKRYDTDLKLLWATDHKIDPFYEPVRSCRTEHYLYWLMKETANEKIAILRVNLDDGSMETFRGGLVTPMDIFHFKVLDNIAYLGGYYRSRPVVVSFSFFDLTSKVLPGLYSNHIQLNDIEVDEQRRLVHVMTDATHQRNCEFTVRTYSYEGKLIRTVNLDGKEHSLISGKLLPLNDEESLLVGNYSNDCTPYSQGVYITRIRNSAATTGASATGENMTITAPEDTRYIDFSELRNFFNYMKPKRQQKMIERLARRKDQGKDTKFRYRLLVHDLVPTEEGLMLIAEVYYPQYRGSAYPYMGSGRSFDRYQEGYRYTHAFLCGFDKKGKLLWDNSLPIPDLSSYDLHQMVQVSRHGNTTVLAYPHDGEINAEVIQGAKVVREQEKYSLKKLGDNEKVVYSENDQLEAWYDGHFLACGFQKISTDRSLAPPREVFYINKVTRSLKDLDARPSDRSANQDETDTTRKTSGSKQ</sequence>
<dbReference type="EMBL" id="RQJP01000005">
    <property type="protein sequence ID" value="RRB11819.1"/>
    <property type="molecule type" value="Genomic_DNA"/>
</dbReference>
<evidence type="ECO:0000313" key="3">
    <source>
        <dbReference type="Proteomes" id="UP000274271"/>
    </source>
</evidence>
<feature type="region of interest" description="Disordered" evidence="1">
    <location>
        <begin position="515"/>
        <end position="541"/>
    </location>
</feature>
<organism evidence="2 3">
    <name type="scientific">Larkinella knui</name>
    <dbReference type="NCBI Taxonomy" id="2025310"/>
    <lineage>
        <taxon>Bacteria</taxon>
        <taxon>Pseudomonadati</taxon>
        <taxon>Bacteroidota</taxon>
        <taxon>Cytophagia</taxon>
        <taxon>Cytophagales</taxon>
        <taxon>Spirosomataceae</taxon>
        <taxon>Larkinella</taxon>
    </lineage>
</organism>
<feature type="compositionally biased region" description="Basic and acidic residues" evidence="1">
    <location>
        <begin position="515"/>
        <end position="534"/>
    </location>
</feature>
<reference evidence="2 3" key="1">
    <citation type="submission" date="2018-11" db="EMBL/GenBank/DDBJ databases">
        <authorList>
            <person name="Zhou Z."/>
            <person name="Wang G."/>
        </authorList>
    </citation>
    <scope>NUCLEOTIDE SEQUENCE [LARGE SCALE GENOMIC DNA]</scope>
    <source>
        <strain evidence="2 3">KCTC42998</strain>
    </source>
</reference>
<gene>
    <name evidence="2" type="ORF">EHT87_25480</name>
</gene>
<accession>A0A3P1CES3</accession>
<keyword evidence="3" id="KW-1185">Reference proteome</keyword>